<dbReference type="PANTHER" id="PTHR43046">
    <property type="entry name" value="GDP-MANNOSE MANNOSYL HYDROLASE"/>
    <property type="match status" value="1"/>
</dbReference>
<name>A0ABW1CHS3_9ACTN</name>
<feature type="domain" description="Nudix hydrolase" evidence="3">
    <location>
        <begin position="5"/>
        <end position="127"/>
    </location>
</feature>
<dbReference type="PROSITE" id="PS51462">
    <property type="entry name" value="NUDIX"/>
    <property type="match status" value="1"/>
</dbReference>
<organism evidence="4 5">
    <name type="scientific">Nonomuraea insulae</name>
    <dbReference type="NCBI Taxonomy" id="1616787"/>
    <lineage>
        <taxon>Bacteria</taxon>
        <taxon>Bacillati</taxon>
        <taxon>Actinomycetota</taxon>
        <taxon>Actinomycetes</taxon>
        <taxon>Streptosporangiales</taxon>
        <taxon>Streptosporangiaceae</taxon>
        <taxon>Nonomuraea</taxon>
    </lineage>
</organism>
<dbReference type="EMBL" id="JBHSPA010000014">
    <property type="protein sequence ID" value="MFC5824271.1"/>
    <property type="molecule type" value="Genomic_DNA"/>
</dbReference>
<gene>
    <name evidence="4" type="ORF">ACFPZ3_10465</name>
</gene>
<proteinExistence type="predicted"/>
<dbReference type="GO" id="GO:0016787">
    <property type="term" value="F:hydrolase activity"/>
    <property type="evidence" value="ECO:0007669"/>
    <property type="project" value="UniProtKB-KW"/>
</dbReference>
<evidence type="ECO:0000256" key="2">
    <source>
        <dbReference type="ARBA" id="ARBA00022801"/>
    </source>
</evidence>
<dbReference type="InterPro" id="IPR020084">
    <property type="entry name" value="NUDIX_hydrolase_CS"/>
</dbReference>
<dbReference type="PROSITE" id="PS00893">
    <property type="entry name" value="NUDIX_BOX"/>
    <property type="match status" value="1"/>
</dbReference>
<dbReference type="PANTHER" id="PTHR43046:SF14">
    <property type="entry name" value="MUTT_NUDIX FAMILY PROTEIN"/>
    <property type="match status" value="1"/>
</dbReference>
<evidence type="ECO:0000256" key="1">
    <source>
        <dbReference type="ARBA" id="ARBA00001946"/>
    </source>
</evidence>
<protein>
    <submittedName>
        <fullName evidence="4">NUDIX hydrolase</fullName>
    </submittedName>
</protein>
<dbReference type="InterPro" id="IPR015797">
    <property type="entry name" value="NUDIX_hydrolase-like_dom_sf"/>
</dbReference>
<evidence type="ECO:0000313" key="5">
    <source>
        <dbReference type="Proteomes" id="UP001596058"/>
    </source>
</evidence>
<dbReference type="InterPro" id="IPR000086">
    <property type="entry name" value="NUDIX_hydrolase_dom"/>
</dbReference>
<sequence>MDHSSRHSVSVAGVILDDHGRALLIQRRDNHHWEAPGGVLERDEDILTGLTREVREETGLDVEPVALTGVYKHMLRGIVALVFRCRIVAGHLTETDETRAARWVTADEVQSLANQAFAVRVLDAMRFAGLPAVRQHDGTHLLGAASALGS</sequence>
<keyword evidence="2 4" id="KW-0378">Hydrolase</keyword>
<evidence type="ECO:0000259" key="3">
    <source>
        <dbReference type="PROSITE" id="PS51462"/>
    </source>
</evidence>
<dbReference type="Pfam" id="PF00293">
    <property type="entry name" value="NUDIX"/>
    <property type="match status" value="1"/>
</dbReference>
<evidence type="ECO:0000313" key="4">
    <source>
        <dbReference type="EMBL" id="MFC5824271.1"/>
    </source>
</evidence>
<dbReference type="SUPFAM" id="SSF55811">
    <property type="entry name" value="Nudix"/>
    <property type="match status" value="1"/>
</dbReference>
<dbReference type="Gene3D" id="3.90.79.10">
    <property type="entry name" value="Nucleoside Triphosphate Pyrophosphohydrolase"/>
    <property type="match status" value="1"/>
</dbReference>
<comment type="caution">
    <text evidence="4">The sequence shown here is derived from an EMBL/GenBank/DDBJ whole genome shotgun (WGS) entry which is preliminary data.</text>
</comment>
<keyword evidence="5" id="KW-1185">Reference proteome</keyword>
<dbReference type="Proteomes" id="UP001596058">
    <property type="component" value="Unassembled WGS sequence"/>
</dbReference>
<comment type="cofactor">
    <cofactor evidence="1">
        <name>Mg(2+)</name>
        <dbReference type="ChEBI" id="CHEBI:18420"/>
    </cofactor>
</comment>
<accession>A0ABW1CHS3</accession>
<dbReference type="RefSeq" id="WP_379513800.1">
    <property type="nucleotide sequence ID" value="NZ_JBHSPA010000014.1"/>
</dbReference>
<reference evidence="5" key="1">
    <citation type="journal article" date="2019" name="Int. J. Syst. Evol. Microbiol.">
        <title>The Global Catalogue of Microorganisms (GCM) 10K type strain sequencing project: providing services to taxonomists for standard genome sequencing and annotation.</title>
        <authorList>
            <consortium name="The Broad Institute Genomics Platform"/>
            <consortium name="The Broad Institute Genome Sequencing Center for Infectious Disease"/>
            <person name="Wu L."/>
            <person name="Ma J."/>
        </authorList>
    </citation>
    <scope>NUCLEOTIDE SEQUENCE [LARGE SCALE GENOMIC DNA]</scope>
    <source>
        <strain evidence="5">CCUG 53903</strain>
    </source>
</reference>